<evidence type="ECO:0000313" key="4">
    <source>
        <dbReference type="EMBL" id="QEO13602.1"/>
    </source>
</evidence>
<proteinExistence type="predicted"/>
<feature type="transmembrane region" description="Helical" evidence="2">
    <location>
        <begin position="3185"/>
        <end position="3205"/>
    </location>
</feature>
<feature type="region of interest" description="Disordered" evidence="1">
    <location>
        <begin position="564"/>
        <end position="595"/>
    </location>
</feature>
<dbReference type="InterPro" id="IPR045826">
    <property type="entry name" value="SpaA_PFL_dom_2"/>
</dbReference>
<dbReference type="SUPFAM" id="SSF53300">
    <property type="entry name" value="vWA-like"/>
    <property type="match status" value="1"/>
</dbReference>
<dbReference type="Pfam" id="PF19403">
    <property type="entry name" value="SpaA_2"/>
    <property type="match status" value="5"/>
</dbReference>
<feature type="compositionally biased region" description="Polar residues" evidence="1">
    <location>
        <begin position="564"/>
        <end position="573"/>
    </location>
</feature>
<dbReference type="InterPro" id="IPR006311">
    <property type="entry name" value="TAT_signal"/>
</dbReference>
<dbReference type="OrthoDB" id="134475at2"/>
<dbReference type="InterPro" id="IPR048834">
    <property type="entry name" value="SpaA_pre-album"/>
</dbReference>
<sequence length="3214" mass="332437">MKLPKHSDQPSLSRRERREHAKRSRRRGLFSAVASVTAAALLMLGLPTMAAAEETPVDPLSATSSEATTETPSDQAAFAAEVPAEEVPAEEPPVEEPAVEEPVVEEVPPVEEAPEDDVPAEEVVEDDAPTPQQRQSLNPEITPMFVVPDTSTTAVVNVNLRTLRNAEGGPGTASTAGIQFQLYTDASGSGRSYPGAAVAGLTCTTDADGDCDIVVPQAQTNVRYWAVPIGTTGAASFLSNFLVTGNNTNSGTDRFAANPYAFRTPVLVVDNTYQLPNTGTSNLPTNAAVSDTATIASLASSGFSSGSGYANRWNHIDNDQIASLSNPKYQPMCTPGLKVAIIVDLSTSMVSPTDAGLVGAKAAATAFVNAFAGANGGTGSGVSVSLFTFGTNVPAGAVASQANLTDANKTSLLNSINGLSVSGTQYTNWDRGINQIGGSYDVAVMMTDGNPTAWGNAQQDGSWTGLRQIEEAILSANNIKNQNTQLIAFGVGAYLVPGLPQNLRSVTGPVQWPNSGQTIGNSDFAITSDWATVATQLRNLAAGLTCAATVQVHKQVRGADGQLSNGSGWTFTPTHAGAGTLTPSSPNNGAQATNANGLLPTPYTISFTNNAQQANLTLDESGPSNYQIESVICVDGSGATVLNQTTEPFTLNGLKTGDTITCTVINRLIASEVKVNKQWVVNGQSAPINTHPSGFNATLALAAPGNGLAFGATSTAYTLGQGLTLAESGVTTPAGCTVATSYSKVAGSSTLNGATVANLGAGLNEFTITNTATCTVPLKLTKVVANGPAATSDWTLSASNGGPSGDSGVTANVTPGTTYTLSEAGKADKPITKVYVQSGGWECSTNGGQAWIPAAEGNTVTPQIGQSIECRVTNHTAGLTLTKALANVPDGVTPPALTAWNLTATPSADPNLPIETGQHGLHVWVKPGQSYTIGEQPGGPAGWTLQGIQCRATAGGPFSPGSTVSIAGGQEGACVVTNQPVSPKIRLVKVVVGTNVSPTNWLLSATPQVGTPVGPVAGTTGGYVDIAAGQPITLAESTSLPNAGQFFAGQWSCTLNGGNQNVNTGTSLPALNPGDQVDCTVTNELKPVVPTITKSVVGTPIANANGTWTITYDIVVTNPGAFNTLNYQLEDELEFGSQVDVNSATYQRILPEPAGGVENFTVLDGGVQAFTGEPPLAPNSSHTWRVVVNATVDAGANFGGTSLAQCDSDDRVPGTVGFLNVATLKANDATYSDEACALPVKPTFVKSPAVQNPVVDNGDGTFTLNYTLTVGNPSATTGVVYDLFDTLALPAGTTVQSVSVTGPGSLNPAWTGTAPNTQIANDVSLPGGAVAHIYTVSVVVQLTANSGSFTCPTNGLRNLGQVVSGNQEIDDDACIELTPPNITHTKAVQTAAAQASDGSWSITYRIVVTNSSANGGVYTLADTPAFGAGVNLPGPSGFSVVEVGNPGFTTSWAGAGVILSNRYLPGTSAGAGANVHTFDVTITGITLAGPALTPQQTACPGDTANGAFNNVSSVLTGGVTTQQHACDFPTAPTVDKSGATASQQPDASWNVSYTVKVDNTAPGAKLVYYSLTDTPAFASGVVYKTVSVNGGPAQPYAGGPVTLASNAPILGGGQVIHTLVFNVDVPAGAVSTDDQKCTENGTPGKGFLNSATVTSGAITSSDWDCTSIEEGGTPTVDKHDATAVQGGDGVWTITYTVTVTGNEEFVSTYTLSDTLRFGSAVEIQSASWSQTEGGSASGSWADPTGTPTTTIVSPAAVIGIDEVDEFLVTVRATVPADAFDVPTTNICQPTDNTPNVGFLNEAVLVSGQTTQRDTDCATPAEPEIVKEKVGDTAVWDEAEQAWKATYTVTVHNTHLTQALVYDLDDAPEFTDAVTITDATVTSPDVTVNPAWNGDDVTRVVTDQELAGDATHTYTVTVWFTVDDDVETDDPSLLCEGDDGAKGLLNGAVATSGGTWSDEDCFDVPIVVIVDKEWVLNGGDPIAWDSDDLPAGFTAQGTLDDEHVDWGAVSGPYALGDEVEVDETDVVIPDTCRIVNVEQNGSGLYDLTETVNTFTITNEVECIQTVTLDKVVHNDHGGDADASDWTLSASNAGDDTDGFAGPDSPVDGVGVSGDVELNVGYTLNEVANDTATANGYEVFATWNCSSDTPDAFDLQRTDGSRSAMLTVKVLGADVDCWIENVDIAPKLTLVKVVEPDTIAADFGPDLWTLFANDGDTTVLTGEGTATGSVDANTTYTLGESADFDGMEEFEASVWNCVPTAGGAPVALDDGEITLQPGDDVTCTITNTAKPATYTFDKQVLSTVQNPDGTWTIVYAIDVVNTSKVSPTVYDLTDTLDRFGEGIEIESAGWDGPDADADADGAWTDPVDENLEATLATDAPLPANTTHRYTVTVDATVTAAAWQAEGDEPVPAECTEGDTIGEGGFRNLATLTVDDLPTVATDCDEPARTTFEKSANGTATLIPVGDNAGAWQVEYTLTVTNASEKDLFYDLEDTLGFPEGSTIVEASATTDSGADVSGWNGASETTLVTGQAIAAAGDGATVHTYSITVIVNVANVVDIGDVLCGPDGSMPGQGAYNGAVMTNGTVETPDDACIDIPVGRIKLTKAVDNSAFEALTEALGWTPPAPLLAANDWSLLGSNPQRSVSNFGGQDLVFTVPVGDYGLSEQITPARAAHPLLAYYAAQPWSCDDATEDDAIGSVVAGLLTTCDLVNVADTSDVGIVKEAILPEGVTAVDANEDFEYRLTVTNYGTMPIAELDVTDLIDPQLEITGPATFDGEGTWTETTPADSNAFAAHGIGPFAPGPVTVITIPVRMLPTEPVEPPDVVGPDDPIPTPTPIDLADIPNQACVSMTPPVDDVPTLAQEQRYLPDLVAADDCDTADVPKKAIDPGVYVRCVNDVPWLYYDVQVSEGVEPDEITVTWTSADGSQTRVDTIPWDARSGRLLWPGAAVDENGVPYAFPGWRPVTETDLANPGSVVPGTRYLDLILDETVPTYAWRDMENPATITFSINPSQSVLAVYPQALPSCALDRPPAIAIEKTASVTTTTPGADFSYALNVTSTGIGAAQPVTLFDEIPSHLRVDSITTAGAPTFPRWENCQVTGKDSQGYGGTLRCDLNGVLGQNYTSAPEVKLGVHVRPGTTVGSIVNTGEVCWSEVLPDGTSDPQVVCAEDDVTVGLPRIASTGFGDGILWYAGLLVMLGGLVVTIGAIRRRKGGTVV</sequence>
<feature type="region of interest" description="Disordered" evidence="1">
    <location>
        <begin position="1"/>
        <end position="29"/>
    </location>
</feature>
<dbReference type="PROSITE" id="PS50234">
    <property type="entry name" value="VWFA"/>
    <property type="match status" value="1"/>
</dbReference>
<dbReference type="InterPro" id="IPR036465">
    <property type="entry name" value="vWFA_dom_sf"/>
</dbReference>
<feature type="domain" description="VWFA" evidence="3">
    <location>
        <begin position="338"/>
        <end position="544"/>
    </location>
</feature>
<dbReference type="Gene3D" id="3.40.50.410">
    <property type="entry name" value="von Willebrand factor, type A domain"/>
    <property type="match status" value="1"/>
</dbReference>
<organism evidence="4 5">
    <name type="scientific">Agromyces intestinalis</name>
    <dbReference type="NCBI Taxonomy" id="2592652"/>
    <lineage>
        <taxon>Bacteria</taxon>
        <taxon>Bacillati</taxon>
        <taxon>Actinomycetota</taxon>
        <taxon>Actinomycetes</taxon>
        <taxon>Micrococcales</taxon>
        <taxon>Microbacteriaceae</taxon>
        <taxon>Agromyces</taxon>
    </lineage>
</organism>
<reference evidence="4 5" key="1">
    <citation type="submission" date="2019-09" db="EMBL/GenBank/DDBJ databases">
        <title>Genome sequencing of strain KACC 19306.</title>
        <authorList>
            <person name="Heo J."/>
            <person name="Kim S.-J."/>
            <person name="Kim J.-S."/>
            <person name="Hong S.-B."/>
            <person name="Kwon S.-W."/>
        </authorList>
    </citation>
    <scope>NUCLEOTIDE SEQUENCE [LARGE SCALE GENOMIC DNA]</scope>
    <source>
        <strain evidence="4 5">KACC 19306</strain>
    </source>
</reference>
<dbReference type="CDD" id="cd00198">
    <property type="entry name" value="vWFA"/>
    <property type="match status" value="1"/>
</dbReference>
<keyword evidence="2" id="KW-1133">Transmembrane helix</keyword>
<keyword evidence="2" id="KW-0812">Transmembrane</keyword>
<keyword evidence="5" id="KW-1185">Reference proteome</keyword>
<feature type="compositionally biased region" description="Acidic residues" evidence="1">
    <location>
        <begin position="83"/>
        <end position="128"/>
    </location>
</feature>
<protein>
    <submittedName>
        <fullName evidence="4">VWA domain-containing protein</fullName>
    </submittedName>
</protein>
<dbReference type="RefSeq" id="WP_149159625.1">
    <property type="nucleotide sequence ID" value="NZ_CP043505.1"/>
</dbReference>
<keyword evidence="2" id="KW-0472">Membrane</keyword>
<dbReference type="Pfam" id="PF00092">
    <property type="entry name" value="VWA"/>
    <property type="match status" value="1"/>
</dbReference>
<dbReference type="EMBL" id="CP043505">
    <property type="protein sequence ID" value="QEO13602.1"/>
    <property type="molecule type" value="Genomic_DNA"/>
</dbReference>
<gene>
    <name evidence="4" type="ORF">FLP10_03575</name>
</gene>
<evidence type="ECO:0000256" key="1">
    <source>
        <dbReference type="SAM" id="MobiDB-lite"/>
    </source>
</evidence>
<dbReference type="Pfam" id="PF20674">
    <property type="entry name" value="SpaA_3"/>
    <property type="match status" value="1"/>
</dbReference>
<evidence type="ECO:0000259" key="3">
    <source>
        <dbReference type="PROSITE" id="PS50234"/>
    </source>
</evidence>
<dbReference type="KEGG" id="ail:FLP10_03575"/>
<evidence type="ECO:0000256" key="2">
    <source>
        <dbReference type="SAM" id="Phobius"/>
    </source>
</evidence>
<accession>A0A5C1YFR2</accession>
<dbReference type="Proteomes" id="UP000324678">
    <property type="component" value="Chromosome"/>
</dbReference>
<feature type="compositionally biased region" description="Basic and acidic residues" evidence="1">
    <location>
        <begin position="1"/>
        <end position="19"/>
    </location>
</feature>
<dbReference type="InterPro" id="IPR002035">
    <property type="entry name" value="VWF_A"/>
</dbReference>
<dbReference type="PROSITE" id="PS51318">
    <property type="entry name" value="TAT"/>
    <property type="match status" value="1"/>
</dbReference>
<feature type="compositionally biased region" description="Polar residues" evidence="1">
    <location>
        <begin position="581"/>
        <end position="595"/>
    </location>
</feature>
<feature type="region of interest" description="Disordered" evidence="1">
    <location>
        <begin position="55"/>
        <end position="136"/>
    </location>
</feature>
<evidence type="ECO:0000313" key="5">
    <source>
        <dbReference type="Proteomes" id="UP000324678"/>
    </source>
</evidence>
<name>A0A5C1YFR2_9MICO</name>
<feature type="compositionally biased region" description="Low complexity" evidence="1">
    <location>
        <begin position="61"/>
        <end position="82"/>
    </location>
</feature>